<name>A0A8H4AYB9_GIGMA</name>
<evidence type="ECO:0000313" key="3">
    <source>
        <dbReference type="Proteomes" id="UP000439903"/>
    </source>
</evidence>
<keyword evidence="1" id="KW-0547">Nucleotide-binding</keyword>
<dbReference type="InterPro" id="IPR011990">
    <property type="entry name" value="TPR-like_helical_dom_sf"/>
</dbReference>
<dbReference type="InterPro" id="IPR017441">
    <property type="entry name" value="Protein_kinase_ATP_BS"/>
</dbReference>
<dbReference type="GO" id="GO:0005524">
    <property type="term" value="F:ATP binding"/>
    <property type="evidence" value="ECO:0007669"/>
    <property type="project" value="UniProtKB-UniRule"/>
</dbReference>
<dbReference type="OrthoDB" id="544350at2759"/>
<feature type="binding site" evidence="1">
    <location>
        <position position="107"/>
    </location>
    <ligand>
        <name>ATP</name>
        <dbReference type="ChEBI" id="CHEBI:30616"/>
    </ligand>
</feature>
<dbReference type="InterPro" id="IPR011009">
    <property type="entry name" value="Kinase-like_dom_sf"/>
</dbReference>
<organism evidence="2 3">
    <name type="scientific">Gigaspora margarita</name>
    <dbReference type="NCBI Taxonomy" id="4874"/>
    <lineage>
        <taxon>Eukaryota</taxon>
        <taxon>Fungi</taxon>
        <taxon>Fungi incertae sedis</taxon>
        <taxon>Mucoromycota</taxon>
        <taxon>Glomeromycotina</taxon>
        <taxon>Glomeromycetes</taxon>
        <taxon>Diversisporales</taxon>
        <taxon>Gigasporaceae</taxon>
        <taxon>Gigaspora</taxon>
    </lineage>
</organism>
<reference evidence="2 3" key="1">
    <citation type="journal article" date="2019" name="Environ. Microbiol.">
        <title>At the nexus of three kingdoms: the genome of the mycorrhizal fungus Gigaspora margarita provides insights into plant, endobacterial and fungal interactions.</title>
        <authorList>
            <person name="Venice F."/>
            <person name="Ghignone S."/>
            <person name="Salvioli di Fossalunga A."/>
            <person name="Amselem J."/>
            <person name="Novero M."/>
            <person name="Xianan X."/>
            <person name="Sedzielewska Toro K."/>
            <person name="Morin E."/>
            <person name="Lipzen A."/>
            <person name="Grigoriev I.V."/>
            <person name="Henrissat B."/>
            <person name="Martin F.M."/>
            <person name="Bonfante P."/>
        </authorList>
    </citation>
    <scope>NUCLEOTIDE SEQUENCE [LARGE SCALE GENOMIC DNA]</scope>
    <source>
        <strain evidence="2 3">BEG34</strain>
    </source>
</reference>
<keyword evidence="3" id="KW-1185">Reference proteome</keyword>
<evidence type="ECO:0000313" key="2">
    <source>
        <dbReference type="EMBL" id="KAF0544491.1"/>
    </source>
</evidence>
<sequence>MGNVNGMTAVAQCFRNGVGVERDIQNANYWYRRANKLVTVVYECASKTIDFDYDLRKMLLENNYQLPWIPYEEFKNIIEIGKGGFATVYCASWDDKSRNVRTNVALKMLNLNEISVGQRPFDGVPFDKVLAAGICFGLRPEFALGTPNCYVELANQCMDPNPQKRPTTSVITDKLNKWFDSICAPPTVQDIETRALKNQFIEADRLIKELPTVGQKHLNHMYTSKLINTREITEKLLRIDAGSKLLYSINIPYYCGSQMQ</sequence>
<dbReference type="Gene3D" id="1.10.510.10">
    <property type="entry name" value="Transferase(Phosphotransferase) domain 1"/>
    <property type="match status" value="2"/>
</dbReference>
<proteinExistence type="predicted"/>
<dbReference type="Proteomes" id="UP000439903">
    <property type="component" value="Unassembled WGS sequence"/>
</dbReference>
<dbReference type="GO" id="GO:0016301">
    <property type="term" value="F:kinase activity"/>
    <property type="evidence" value="ECO:0007669"/>
    <property type="project" value="UniProtKB-KW"/>
</dbReference>
<evidence type="ECO:0000256" key="1">
    <source>
        <dbReference type="PROSITE-ProRule" id="PRU10141"/>
    </source>
</evidence>
<keyword evidence="1" id="KW-0067">ATP-binding</keyword>
<dbReference type="EMBL" id="WTPW01000125">
    <property type="protein sequence ID" value="KAF0544491.1"/>
    <property type="molecule type" value="Genomic_DNA"/>
</dbReference>
<gene>
    <name evidence="2" type="ORF">F8M41_002820</name>
</gene>
<keyword evidence="2" id="KW-0808">Transferase</keyword>
<dbReference type="Gene3D" id="1.25.40.10">
    <property type="entry name" value="Tetratricopeptide repeat domain"/>
    <property type="match status" value="1"/>
</dbReference>
<protein>
    <submittedName>
        <fullName evidence="2">Kinase-like protein</fullName>
    </submittedName>
</protein>
<dbReference type="PROSITE" id="PS00107">
    <property type="entry name" value="PROTEIN_KINASE_ATP"/>
    <property type="match status" value="1"/>
</dbReference>
<keyword evidence="2" id="KW-0418">Kinase</keyword>
<comment type="caution">
    <text evidence="2">The sequence shown here is derived from an EMBL/GenBank/DDBJ whole genome shotgun (WGS) entry which is preliminary data.</text>
</comment>
<accession>A0A8H4AYB9</accession>
<dbReference type="SUPFAM" id="SSF56112">
    <property type="entry name" value="Protein kinase-like (PK-like)"/>
    <property type="match status" value="2"/>
</dbReference>
<dbReference type="AlphaFoldDB" id="A0A8H4AYB9"/>